<dbReference type="Proteomes" id="UP000092177">
    <property type="component" value="Chromosome 5"/>
</dbReference>
<dbReference type="AlphaFoldDB" id="A0A1B7Y8R8"/>
<dbReference type="RefSeq" id="XP_018156843.1">
    <property type="nucleotide sequence ID" value="XM_018302065.1"/>
</dbReference>
<evidence type="ECO:0000256" key="1">
    <source>
        <dbReference type="SAM" id="MobiDB-lite"/>
    </source>
</evidence>
<dbReference type="VEuPathDB" id="FungiDB:CH63R_07090"/>
<evidence type="ECO:0000313" key="2">
    <source>
        <dbReference type="EMBL" id="OBR08325.1"/>
    </source>
</evidence>
<accession>A0A1B7Y8R8</accession>
<evidence type="ECO:0000313" key="3">
    <source>
        <dbReference type="Proteomes" id="UP000092177"/>
    </source>
</evidence>
<protein>
    <submittedName>
        <fullName evidence="2">Uncharacterized protein</fullName>
    </submittedName>
</protein>
<gene>
    <name evidence="2" type="ORF">CH63R_07090</name>
</gene>
<feature type="region of interest" description="Disordered" evidence="1">
    <location>
        <begin position="1"/>
        <end position="29"/>
    </location>
</feature>
<keyword evidence="3" id="KW-1185">Reference proteome</keyword>
<organism evidence="2 3">
    <name type="scientific">Colletotrichum higginsianum (strain IMI 349063)</name>
    <name type="common">Crucifer anthracnose fungus</name>
    <dbReference type="NCBI Taxonomy" id="759273"/>
    <lineage>
        <taxon>Eukaryota</taxon>
        <taxon>Fungi</taxon>
        <taxon>Dikarya</taxon>
        <taxon>Ascomycota</taxon>
        <taxon>Pezizomycotina</taxon>
        <taxon>Sordariomycetes</taxon>
        <taxon>Hypocreomycetidae</taxon>
        <taxon>Glomerellales</taxon>
        <taxon>Glomerellaceae</taxon>
        <taxon>Colletotrichum</taxon>
        <taxon>Colletotrichum destructivum species complex</taxon>
    </lineage>
</organism>
<proteinExistence type="predicted"/>
<sequence length="85" mass="9053">MNAAIKSSPKDIPNASSKKSDLDMRKISSLSPPQMAAGRVVAMLCRGLGMVEGVLTSKSVTQDTGSKSTLWKENSALFCIRIPRG</sequence>
<dbReference type="KEGG" id="chig:CH63R_07090"/>
<comment type="caution">
    <text evidence="2">The sequence shown here is derived from an EMBL/GenBank/DDBJ whole genome shotgun (WGS) entry which is preliminary data.</text>
</comment>
<reference evidence="3" key="1">
    <citation type="journal article" date="2017" name="BMC Genomics">
        <title>Gapless genome assembly of Colletotrichum higginsianum reveals chromosome structure and association of transposable elements with secondary metabolite gene clusters.</title>
        <authorList>
            <person name="Dallery J.-F."/>
            <person name="Lapalu N."/>
            <person name="Zampounis A."/>
            <person name="Pigne S."/>
            <person name="Luyten I."/>
            <person name="Amselem J."/>
            <person name="Wittenberg A.H.J."/>
            <person name="Zhou S."/>
            <person name="de Queiroz M.V."/>
            <person name="Robin G.P."/>
            <person name="Auger A."/>
            <person name="Hainaut M."/>
            <person name="Henrissat B."/>
            <person name="Kim K.-T."/>
            <person name="Lee Y.-H."/>
            <person name="Lespinet O."/>
            <person name="Schwartz D.C."/>
            <person name="Thon M.R."/>
            <person name="O'Connell R.J."/>
        </authorList>
    </citation>
    <scope>NUCLEOTIDE SEQUENCE [LARGE SCALE GENOMIC DNA]</scope>
    <source>
        <strain evidence="3">IMI 349063</strain>
    </source>
</reference>
<name>A0A1B7Y8R8_COLHI</name>
<dbReference type="GeneID" id="28866172"/>
<dbReference type="EMBL" id="LTAN01000005">
    <property type="protein sequence ID" value="OBR08325.1"/>
    <property type="molecule type" value="Genomic_DNA"/>
</dbReference>